<evidence type="ECO:0000313" key="5">
    <source>
        <dbReference type="EMBL" id="GAA4263953.1"/>
    </source>
</evidence>
<dbReference type="InterPro" id="IPR011991">
    <property type="entry name" value="ArsR-like_HTH"/>
</dbReference>
<evidence type="ECO:0000256" key="2">
    <source>
        <dbReference type="ARBA" id="ARBA00023125"/>
    </source>
</evidence>
<dbReference type="InterPro" id="IPR045981">
    <property type="entry name" value="DUF5937"/>
</dbReference>
<comment type="caution">
    <text evidence="5">The sequence shown here is derived from an EMBL/GenBank/DDBJ whole genome shotgun (WGS) entry which is preliminary data.</text>
</comment>
<dbReference type="Pfam" id="PF19361">
    <property type="entry name" value="DUF5937"/>
    <property type="match status" value="1"/>
</dbReference>
<dbReference type="Gene3D" id="1.10.10.10">
    <property type="entry name" value="Winged helix-like DNA-binding domain superfamily/Winged helix DNA-binding domain"/>
    <property type="match status" value="1"/>
</dbReference>
<dbReference type="InterPro" id="IPR012318">
    <property type="entry name" value="HTH_CRP"/>
</dbReference>
<gene>
    <name evidence="5" type="ORF">GCM10022255_113160</name>
</gene>
<keyword evidence="1" id="KW-0805">Transcription regulation</keyword>
<dbReference type="SMART" id="SM00419">
    <property type="entry name" value="HTH_CRP"/>
    <property type="match status" value="1"/>
</dbReference>
<keyword evidence="6" id="KW-1185">Reference proteome</keyword>
<accession>A0ABP8DVR3</accession>
<evidence type="ECO:0000259" key="4">
    <source>
        <dbReference type="PROSITE" id="PS50987"/>
    </source>
</evidence>
<dbReference type="EMBL" id="BAABAT010000086">
    <property type="protein sequence ID" value="GAA4263953.1"/>
    <property type="molecule type" value="Genomic_DNA"/>
</dbReference>
<dbReference type="InterPro" id="IPR036388">
    <property type="entry name" value="WH-like_DNA-bd_sf"/>
</dbReference>
<keyword evidence="3" id="KW-0804">Transcription</keyword>
<dbReference type="InterPro" id="IPR036390">
    <property type="entry name" value="WH_DNA-bd_sf"/>
</dbReference>
<reference evidence="6" key="1">
    <citation type="journal article" date="2019" name="Int. J. Syst. Evol. Microbiol.">
        <title>The Global Catalogue of Microorganisms (GCM) 10K type strain sequencing project: providing services to taxonomists for standard genome sequencing and annotation.</title>
        <authorList>
            <consortium name="The Broad Institute Genomics Platform"/>
            <consortium name="The Broad Institute Genome Sequencing Center for Infectious Disease"/>
            <person name="Wu L."/>
            <person name="Ma J."/>
        </authorList>
    </citation>
    <scope>NUCLEOTIDE SEQUENCE [LARGE SCALE GENOMIC DNA]</scope>
    <source>
        <strain evidence="6">JCM 17441</strain>
    </source>
</reference>
<dbReference type="PANTHER" id="PTHR43132:SF2">
    <property type="entry name" value="ARSENICAL RESISTANCE OPERON REPRESSOR ARSR-RELATED"/>
    <property type="match status" value="1"/>
</dbReference>
<dbReference type="SUPFAM" id="SSF46785">
    <property type="entry name" value="Winged helix' DNA-binding domain"/>
    <property type="match status" value="1"/>
</dbReference>
<name>A0ABP8DVR3_9ACTN</name>
<proteinExistence type="predicted"/>
<dbReference type="PRINTS" id="PR00778">
    <property type="entry name" value="HTHARSR"/>
</dbReference>
<evidence type="ECO:0000313" key="6">
    <source>
        <dbReference type="Proteomes" id="UP001500620"/>
    </source>
</evidence>
<protein>
    <submittedName>
        <fullName evidence="5">ArsR family transcriptional regulator</fullName>
    </submittedName>
</protein>
<dbReference type="CDD" id="cd00090">
    <property type="entry name" value="HTH_ARSR"/>
    <property type="match status" value="1"/>
</dbReference>
<sequence>MIRLHLSSADTRRIRFASSPLWEAVTSLRTLTDTSRRWHLHQPWREHVRSRLGGVDLGLLTALVRPAGYLPDFLVPAPARRNVAFPTALTGLADVDPVQVASELIHLAGHPVAQRGPGRDARVALLHKLADDPEAALTGIAQALDAYWQVAVAPFWVRLHALLQDDIAYRLEQLADGGVDALLRSLHPSVRFDDMTLHIEKYYDGDASADGRGVLLVPCAFAWPDVMVRTAQPYPVTVSYSPRGVGRLWEHHPSSRHAALAEVIGRTRADLLRLLDLPMATSQLATQLALSAPTLNAHLKALHAAGIVTARRDGRFVLYSRAPVADLLLEAE</sequence>
<dbReference type="InterPro" id="IPR001845">
    <property type="entry name" value="HTH_ArsR_DNA-bd_dom"/>
</dbReference>
<evidence type="ECO:0000256" key="1">
    <source>
        <dbReference type="ARBA" id="ARBA00023015"/>
    </source>
</evidence>
<dbReference type="InterPro" id="IPR051011">
    <property type="entry name" value="Metal_resp_trans_reg"/>
</dbReference>
<dbReference type="PANTHER" id="PTHR43132">
    <property type="entry name" value="ARSENICAL RESISTANCE OPERON REPRESSOR ARSR-RELATED"/>
    <property type="match status" value="1"/>
</dbReference>
<organism evidence="5 6">
    <name type="scientific">Dactylosporangium darangshiense</name>
    <dbReference type="NCBI Taxonomy" id="579108"/>
    <lineage>
        <taxon>Bacteria</taxon>
        <taxon>Bacillati</taxon>
        <taxon>Actinomycetota</taxon>
        <taxon>Actinomycetes</taxon>
        <taxon>Micromonosporales</taxon>
        <taxon>Micromonosporaceae</taxon>
        <taxon>Dactylosporangium</taxon>
    </lineage>
</organism>
<dbReference type="Pfam" id="PF12840">
    <property type="entry name" value="HTH_20"/>
    <property type="match status" value="1"/>
</dbReference>
<dbReference type="SMART" id="SM00418">
    <property type="entry name" value="HTH_ARSR"/>
    <property type="match status" value="1"/>
</dbReference>
<dbReference type="PROSITE" id="PS50987">
    <property type="entry name" value="HTH_ARSR_2"/>
    <property type="match status" value="1"/>
</dbReference>
<dbReference type="RefSeq" id="WP_345144173.1">
    <property type="nucleotide sequence ID" value="NZ_BAABAT010000086.1"/>
</dbReference>
<evidence type="ECO:0000256" key="3">
    <source>
        <dbReference type="ARBA" id="ARBA00023163"/>
    </source>
</evidence>
<keyword evidence="2" id="KW-0238">DNA-binding</keyword>
<dbReference type="Proteomes" id="UP001500620">
    <property type="component" value="Unassembled WGS sequence"/>
</dbReference>
<feature type="domain" description="HTH arsR-type" evidence="4">
    <location>
        <begin position="248"/>
        <end position="332"/>
    </location>
</feature>